<reference evidence="1 2" key="1">
    <citation type="submission" date="2018-08" db="EMBL/GenBank/DDBJ databases">
        <title>Murine metabolic-syndrome-specific gut microbial biobank.</title>
        <authorList>
            <person name="Liu C."/>
        </authorList>
    </citation>
    <scope>NUCLEOTIDE SEQUENCE [LARGE SCALE GENOMIC DNA]</scope>
    <source>
        <strain evidence="1 2">X69</strain>
    </source>
</reference>
<comment type="caution">
    <text evidence="1">The sequence shown here is derived from an EMBL/GenBank/DDBJ whole genome shotgun (WGS) entry which is preliminary data.</text>
</comment>
<dbReference type="EMBL" id="QXWZ01000050">
    <property type="protein sequence ID" value="NBI80383.1"/>
    <property type="molecule type" value="Genomic_DNA"/>
</dbReference>
<dbReference type="OrthoDB" id="2080520at2"/>
<dbReference type="AlphaFoldDB" id="A0A845RLH1"/>
<dbReference type="RefSeq" id="WP_160211061.1">
    <property type="nucleotide sequence ID" value="NZ_QXWZ01000050.1"/>
</dbReference>
<gene>
    <name evidence="1" type="ORF">D3Z39_16280</name>
</gene>
<accession>A0A845RLH1</accession>
<sequence length="186" mass="21161">MSESDRILYPKAALKQWLGRGAPQSSYNLDEFLKLIEPTYQAYEEYIRRCVAGLTTVAAQRAALHQEEDITKLREIIQKLVPFWGLDGGAYADKETSIQLERQYRESFDQAVSAARRSGQAPALPDSAKNDILIALEIHRQELENDGELDDWVKECVSLQRQLRSEWQMDADRSQQAAPAMEGMSL</sequence>
<organism evidence="1 2">
    <name type="scientific">Anaerotruncus colihominis</name>
    <dbReference type="NCBI Taxonomy" id="169435"/>
    <lineage>
        <taxon>Bacteria</taxon>
        <taxon>Bacillati</taxon>
        <taxon>Bacillota</taxon>
        <taxon>Clostridia</taxon>
        <taxon>Eubacteriales</taxon>
        <taxon>Oscillospiraceae</taxon>
        <taxon>Anaerotruncus</taxon>
    </lineage>
</organism>
<proteinExistence type="predicted"/>
<dbReference type="Proteomes" id="UP000446348">
    <property type="component" value="Unassembled WGS sequence"/>
</dbReference>
<evidence type="ECO:0000313" key="2">
    <source>
        <dbReference type="Proteomes" id="UP000446348"/>
    </source>
</evidence>
<protein>
    <submittedName>
        <fullName evidence="1">Uncharacterized protein</fullName>
    </submittedName>
</protein>
<name>A0A845RLH1_9FIRM</name>
<evidence type="ECO:0000313" key="1">
    <source>
        <dbReference type="EMBL" id="NBI80383.1"/>
    </source>
</evidence>